<dbReference type="EMBL" id="CABWIF010000024">
    <property type="protein sequence ID" value="VWL99102.1"/>
    <property type="molecule type" value="Genomic_DNA"/>
</dbReference>
<dbReference type="AlphaFoldDB" id="A0A5K1J793"/>
<dbReference type="Pfam" id="PF13707">
    <property type="entry name" value="RloB"/>
    <property type="match status" value="1"/>
</dbReference>
<dbReference type="Proteomes" id="UP000368032">
    <property type="component" value="Unassembled WGS sequence"/>
</dbReference>
<dbReference type="RefSeq" id="WP_152068139.1">
    <property type="nucleotide sequence ID" value="NZ_CABWIF010000024.1"/>
</dbReference>
<evidence type="ECO:0000313" key="2">
    <source>
        <dbReference type="EMBL" id="VWL99102.1"/>
    </source>
</evidence>
<protein>
    <submittedName>
        <fullName evidence="2">RloB-like protein</fullName>
    </submittedName>
</protein>
<accession>A0A5K1J793</accession>
<dbReference type="InterPro" id="IPR025591">
    <property type="entry name" value="RloB"/>
</dbReference>
<proteinExistence type="predicted"/>
<organism evidence="2 3">
    <name type="scientific">Collinsella aerofaciens</name>
    <dbReference type="NCBI Taxonomy" id="74426"/>
    <lineage>
        <taxon>Bacteria</taxon>
        <taxon>Bacillati</taxon>
        <taxon>Actinomycetota</taxon>
        <taxon>Coriobacteriia</taxon>
        <taxon>Coriobacteriales</taxon>
        <taxon>Coriobacteriaceae</taxon>
        <taxon>Collinsella</taxon>
    </lineage>
</organism>
<feature type="region of interest" description="Disordered" evidence="1">
    <location>
        <begin position="1"/>
        <end position="21"/>
    </location>
</feature>
<evidence type="ECO:0000313" key="3">
    <source>
        <dbReference type="Proteomes" id="UP000368032"/>
    </source>
</evidence>
<gene>
    <name evidence="2" type="ORF">CKJAJONC_01909</name>
</gene>
<sequence>MAKTERRGLARGRKKQTRAKRKRHLIVSNGKVTETEYFNFLITEMDVRGSVRYRHIDGDPLKVAKQLSRELDSDKKAVKAGEIEALSSAWIVVDSDEFRNLAAAEREAKTKGVRFSISNPCFEVWLIDHVSLCPETFASTPQCEKRARDLGVLKSTDPNRSSASKFKSVNLEMIDGNKGQALTNAAKHNTDDKRRAREMNPDNVVAYQVWTDLPDLVDDVFGSGN</sequence>
<name>A0A5K1J793_9ACTN</name>
<reference evidence="2 3" key="1">
    <citation type="submission" date="2019-10" db="EMBL/GenBank/DDBJ databases">
        <authorList>
            <person name="Wolf R A."/>
        </authorList>
    </citation>
    <scope>NUCLEOTIDE SEQUENCE [LARGE SCALE GENOMIC DNA]</scope>
    <source>
        <strain evidence="2">Collinsella_aerofaciens_DSM_13712</strain>
    </source>
</reference>
<evidence type="ECO:0000256" key="1">
    <source>
        <dbReference type="SAM" id="MobiDB-lite"/>
    </source>
</evidence>
<feature type="compositionally biased region" description="Basic residues" evidence="1">
    <location>
        <begin position="9"/>
        <end position="21"/>
    </location>
</feature>